<dbReference type="GO" id="GO:0080155">
    <property type="term" value="P:regulation of double fertilization forming a zygote and endosperm"/>
    <property type="evidence" value="ECO:0007669"/>
    <property type="project" value="UniProtKB-ARBA"/>
</dbReference>
<feature type="domain" description="Prolamin-like" evidence="9">
    <location>
        <begin position="77"/>
        <end position="141"/>
    </location>
</feature>
<keyword evidence="5" id="KW-0278">Fertilization</keyword>
<evidence type="ECO:0000256" key="2">
    <source>
        <dbReference type="ARBA" id="ARBA00004613"/>
    </source>
</evidence>
<comment type="caution">
    <text evidence="10">The sequence shown here is derived from an EMBL/GenBank/DDBJ whole genome shotgun (WGS) entry which is preliminary data.</text>
</comment>
<dbReference type="InterPro" id="IPR044711">
    <property type="entry name" value="EC11-15"/>
</dbReference>
<evidence type="ECO:0000259" key="9">
    <source>
        <dbReference type="Pfam" id="PF05617"/>
    </source>
</evidence>
<sequence length="153" mass="16940">MNHLKQHKHIKQLYSNQQSLETKMNSTFKLLLIALLLCFSLSNFATARILDPRSKAKMKTTLPARLKLDEAGQGSSNCLESLFQLQSCTSEIVFFFLNGETYLGPGCCQAIRTIQKDCWPDLLGSLGYTTEEGDILEGYCDASEDGSAVPTPP</sequence>
<dbReference type="PANTHER" id="PTHR35293">
    <property type="entry name" value="EGG CELL-SECRETED PROTEIN 1.5"/>
    <property type="match status" value="1"/>
</dbReference>
<dbReference type="Proteomes" id="UP001632038">
    <property type="component" value="Unassembled WGS sequence"/>
</dbReference>
<dbReference type="PANTHER" id="PTHR35293:SF1">
    <property type="entry name" value="EGG CELL-SECRETED PROTEIN 1.5"/>
    <property type="match status" value="1"/>
</dbReference>
<evidence type="ECO:0000256" key="7">
    <source>
        <dbReference type="ARBA" id="ARBA00034457"/>
    </source>
</evidence>
<evidence type="ECO:0000313" key="10">
    <source>
        <dbReference type="EMBL" id="KAL3637475.1"/>
    </source>
</evidence>
<dbReference type="GO" id="GO:0005576">
    <property type="term" value="C:extracellular region"/>
    <property type="evidence" value="ECO:0007669"/>
    <property type="project" value="UniProtKB-SubCell"/>
</dbReference>
<evidence type="ECO:0000256" key="1">
    <source>
        <dbReference type="ARBA" id="ARBA00004541"/>
    </source>
</evidence>
<keyword evidence="3" id="KW-0964">Secreted</keyword>
<keyword evidence="11" id="KW-1185">Reference proteome</keyword>
<name>A0ABD3D5B3_9LAMI</name>
<evidence type="ECO:0000256" key="5">
    <source>
        <dbReference type="ARBA" id="ARBA00023279"/>
    </source>
</evidence>
<proteinExistence type="inferred from homology"/>
<keyword evidence="4" id="KW-0732">Signal</keyword>
<keyword evidence="6" id="KW-0968">Cytoplasmic vesicle</keyword>
<evidence type="ECO:0000256" key="6">
    <source>
        <dbReference type="ARBA" id="ARBA00023329"/>
    </source>
</evidence>
<dbReference type="GO" id="GO:0031410">
    <property type="term" value="C:cytoplasmic vesicle"/>
    <property type="evidence" value="ECO:0007669"/>
    <property type="project" value="UniProtKB-SubCell"/>
</dbReference>
<reference evidence="11" key="1">
    <citation type="journal article" date="2024" name="IScience">
        <title>Strigolactones Initiate the Formation of Haustorium-like Structures in Castilleja.</title>
        <authorList>
            <person name="Buerger M."/>
            <person name="Peterson D."/>
            <person name="Chory J."/>
        </authorList>
    </citation>
    <scope>NUCLEOTIDE SEQUENCE [LARGE SCALE GENOMIC DNA]</scope>
</reference>
<accession>A0ABD3D5B3</accession>
<dbReference type="EMBL" id="JAVIJP010000025">
    <property type="protein sequence ID" value="KAL3637475.1"/>
    <property type="molecule type" value="Genomic_DNA"/>
</dbReference>
<dbReference type="GO" id="GO:2000008">
    <property type="term" value="P:regulation of protein localization to cell surface"/>
    <property type="evidence" value="ECO:0007669"/>
    <property type="project" value="UniProtKB-ARBA"/>
</dbReference>
<dbReference type="GO" id="GO:0009567">
    <property type="term" value="P:double fertilization forming a zygote and endosperm"/>
    <property type="evidence" value="ECO:0007669"/>
    <property type="project" value="UniProtKB-ARBA"/>
</dbReference>
<evidence type="ECO:0000256" key="3">
    <source>
        <dbReference type="ARBA" id="ARBA00022525"/>
    </source>
</evidence>
<comment type="function">
    <text evidence="7">Involved in the regulation of gamete interactions during the double fertilization and to prevent multiple-pollen tube attraction; mediates the redistribution of the gamete fusogen HAP2/GCS1 to the cell surface after secretion upon sperm arrival.</text>
</comment>
<organism evidence="10 11">
    <name type="scientific">Castilleja foliolosa</name>
    <dbReference type="NCBI Taxonomy" id="1961234"/>
    <lineage>
        <taxon>Eukaryota</taxon>
        <taxon>Viridiplantae</taxon>
        <taxon>Streptophyta</taxon>
        <taxon>Embryophyta</taxon>
        <taxon>Tracheophyta</taxon>
        <taxon>Spermatophyta</taxon>
        <taxon>Magnoliopsida</taxon>
        <taxon>eudicotyledons</taxon>
        <taxon>Gunneridae</taxon>
        <taxon>Pentapetalae</taxon>
        <taxon>asterids</taxon>
        <taxon>lamiids</taxon>
        <taxon>Lamiales</taxon>
        <taxon>Orobanchaceae</taxon>
        <taxon>Pedicularideae</taxon>
        <taxon>Castillejinae</taxon>
        <taxon>Castilleja</taxon>
    </lineage>
</organism>
<protein>
    <recommendedName>
        <fullName evidence="9">Prolamin-like domain-containing protein</fullName>
    </recommendedName>
</protein>
<dbReference type="AlphaFoldDB" id="A0ABD3D5B3"/>
<evidence type="ECO:0000256" key="4">
    <source>
        <dbReference type="ARBA" id="ARBA00022729"/>
    </source>
</evidence>
<dbReference type="InterPro" id="IPR008502">
    <property type="entry name" value="Prolamin-like"/>
</dbReference>
<comment type="subcellular location">
    <subcellularLocation>
        <location evidence="1">Cytoplasmic vesicle</location>
    </subcellularLocation>
    <subcellularLocation>
        <location evidence="2">Secreted</location>
    </subcellularLocation>
</comment>
<comment type="similarity">
    <text evidence="8">Belongs to the plant egg cell-secreted peptide family.</text>
</comment>
<evidence type="ECO:0000313" key="11">
    <source>
        <dbReference type="Proteomes" id="UP001632038"/>
    </source>
</evidence>
<dbReference type="Pfam" id="PF05617">
    <property type="entry name" value="Prolamin_like"/>
    <property type="match status" value="1"/>
</dbReference>
<gene>
    <name evidence="10" type="ORF">CASFOL_018643</name>
</gene>
<evidence type="ECO:0000256" key="8">
    <source>
        <dbReference type="ARBA" id="ARBA00034484"/>
    </source>
</evidence>